<dbReference type="VEuPathDB" id="PlasmoDB:PVP01_0003930"/>
<dbReference type="VEuPathDB" id="PlasmoDB:PVW1_140087100"/>
<dbReference type="EMBL" id="FLYI01000177">
    <property type="protein sequence ID" value="SCA81894.1"/>
    <property type="molecule type" value="Genomic_DNA"/>
</dbReference>
<dbReference type="AlphaFoldDB" id="A0A1G4E931"/>
<accession>A0A1G4E931</accession>
<evidence type="ECO:0000313" key="2">
    <source>
        <dbReference type="EMBL" id="SCA81894.1"/>
    </source>
</evidence>
<organism evidence="2 3">
    <name type="scientific">Plasmodium vivax</name>
    <name type="common">malaria parasite P. vivax</name>
    <dbReference type="NCBI Taxonomy" id="5855"/>
    <lineage>
        <taxon>Eukaryota</taxon>
        <taxon>Sar</taxon>
        <taxon>Alveolata</taxon>
        <taxon>Apicomplexa</taxon>
        <taxon>Aconoidasida</taxon>
        <taxon>Haemosporida</taxon>
        <taxon>Plasmodiidae</taxon>
        <taxon>Plasmodium</taxon>
        <taxon>Plasmodium (Plasmodium)</taxon>
    </lineage>
</organism>
<name>A0A1G4E931_PLAVI</name>
<feature type="compositionally biased region" description="Basic and acidic residues" evidence="1">
    <location>
        <begin position="221"/>
        <end position="230"/>
    </location>
</feature>
<evidence type="ECO:0000313" key="3">
    <source>
        <dbReference type="Proteomes" id="UP000305196"/>
    </source>
</evidence>
<reference evidence="2 3" key="1">
    <citation type="submission" date="2016-07" db="EMBL/GenBank/DDBJ databases">
        <authorList>
            <consortium name="Pathogen Informatics"/>
        </authorList>
    </citation>
    <scope>NUCLEOTIDE SEQUENCE [LARGE SCALE GENOMIC DNA]</scope>
</reference>
<protein>
    <submittedName>
        <fullName evidence="2">VIR protein</fullName>
    </submittedName>
</protein>
<dbReference type="VEuPathDB" id="PlasmoDB:PVPAM_060008900"/>
<feature type="region of interest" description="Disordered" evidence="1">
    <location>
        <begin position="199"/>
        <end position="301"/>
    </location>
</feature>
<gene>
    <name evidence="2" type="ORF">PVC01_000063700</name>
</gene>
<proteinExistence type="predicted"/>
<dbReference type="Proteomes" id="UP000305196">
    <property type="component" value="Unassembled WGS sequence"/>
</dbReference>
<sequence length="470" mass="53000">MGGSDRDLGYLNDYLESSQKNKSFVNKYYNLFDRLTNRFGGDGLFMNPGYYVGCPYLNYWLNYTITYEYNDLRGKDFDVFKDFADFYARKKYGRYYKENSCEKYIKPLYEDNYNIMEILYKMYDLFNLNTGYNAYADKDIICINYGLINQYYKHLKETYTGDEDLKAKLVDFLEVINKSEKSIKKLCNYEILPPMSRHEDSKLALDPGSRQIQTPGPPGESDSHPPKESRGPVTQTGSDGHSEVLAEANVPEPHDVESHTEETDQLGSGVVESPSVEHSESELSEELSPIVVSSQSELPELSPKVELPNAALREGLEKITSGSTLPPGLSEFRYQNKDRFGVSIGSPNGEMGKPSYDLPSTEMRYPNTGEQLSTTVGDTKGFFSNVQDTFYSIVKDVEPAPVLGVSGGMGALFLLFKYTPVGSFFGGRRGRMRQIPSSFRGFPPGEFPDFQEYDVGYIGYGPMHISPLAE</sequence>
<evidence type="ECO:0000256" key="1">
    <source>
        <dbReference type="SAM" id="MobiDB-lite"/>
    </source>
</evidence>
<feature type="compositionally biased region" description="Basic and acidic residues" evidence="1">
    <location>
        <begin position="252"/>
        <end position="262"/>
    </location>
</feature>